<evidence type="ECO:0000313" key="2">
    <source>
        <dbReference type="Proteomes" id="UP000003704"/>
    </source>
</evidence>
<organism evidence="1 2">
    <name type="scientific">Hydrocarboniphaga effusa AP103</name>
    <dbReference type="NCBI Taxonomy" id="1172194"/>
    <lineage>
        <taxon>Bacteria</taxon>
        <taxon>Pseudomonadati</taxon>
        <taxon>Pseudomonadota</taxon>
        <taxon>Gammaproteobacteria</taxon>
        <taxon>Nevskiales</taxon>
        <taxon>Nevskiaceae</taxon>
        <taxon>Hydrocarboniphaga</taxon>
    </lineage>
</organism>
<protein>
    <submittedName>
        <fullName evidence="1">Uncharacterized protein</fullName>
    </submittedName>
</protein>
<dbReference type="PATRIC" id="fig|1172194.4.peg.1965"/>
<dbReference type="AlphaFoldDB" id="I8TDW7"/>
<reference evidence="1 2" key="1">
    <citation type="journal article" date="2012" name="J. Bacteriol.">
        <title>Genome Sequence of n-Alkane-Degrading Hydrocarboniphaga effusa Strain AP103T (ATCC BAA-332T).</title>
        <authorList>
            <person name="Chang H.K."/>
            <person name="Zylstra G.J."/>
            <person name="Chae J.C."/>
        </authorList>
    </citation>
    <scope>NUCLEOTIDE SEQUENCE [LARGE SCALE GENOMIC DNA]</scope>
    <source>
        <strain evidence="1 2">AP103</strain>
    </source>
</reference>
<dbReference type="EMBL" id="AKGD01000001">
    <property type="protein sequence ID" value="EIT71893.1"/>
    <property type="molecule type" value="Genomic_DNA"/>
</dbReference>
<gene>
    <name evidence="1" type="ORF">WQQ_20300</name>
</gene>
<sequence>MRNRAALDAHEALVQRVAGEQARNDRIVYTSLALRAKPAEDWLVMRPDVFSIRNTTVEDYVEPIIHEIKVRRADLLSDLKKPEKRGGYMALSSEFYFVLAEGIAKPEEIPEDCGVIVARNDGVLERVRCSPKRAARLGFATWMALAKAERLRGFDEPTPGL</sequence>
<dbReference type="Proteomes" id="UP000003704">
    <property type="component" value="Unassembled WGS sequence"/>
</dbReference>
<accession>I8TDW7</accession>
<comment type="caution">
    <text evidence="1">The sequence shown here is derived from an EMBL/GenBank/DDBJ whole genome shotgun (WGS) entry which is preliminary data.</text>
</comment>
<keyword evidence="2" id="KW-1185">Reference proteome</keyword>
<proteinExistence type="predicted"/>
<evidence type="ECO:0000313" key="1">
    <source>
        <dbReference type="EMBL" id="EIT71893.1"/>
    </source>
</evidence>
<name>I8TDW7_9GAMM</name>